<protein>
    <submittedName>
        <fullName evidence="2">Phage portal protein</fullName>
    </submittedName>
</protein>
<dbReference type="NCBIfam" id="TIGR01540">
    <property type="entry name" value="portal_PBSX"/>
    <property type="match status" value="1"/>
</dbReference>
<name>A0A6A8LJV0_BACVE</name>
<dbReference type="InterPro" id="IPR016753">
    <property type="entry name" value="PBSX_Firmicutes"/>
</dbReference>
<proteinExistence type="inferred from homology"/>
<reference evidence="2" key="1">
    <citation type="submission" date="2019-11" db="EMBL/GenBank/DDBJ databases">
        <title>Draft Genome Sequence of Plant Growth-Promoting Rhizosphere-Associated Bacteria.</title>
        <authorList>
            <person name="Vasilyev I.Y."/>
            <person name="Radchenko V."/>
            <person name="Ilnitskaya E.V."/>
        </authorList>
    </citation>
    <scope>NUCLEOTIDE SEQUENCE</scope>
    <source>
        <strain evidence="2">VRA_517_n</strain>
    </source>
</reference>
<dbReference type="RefSeq" id="WP_154303276.1">
    <property type="nucleotide sequence ID" value="NZ_WKKV01000014.1"/>
</dbReference>
<dbReference type="AlphaFoldDB" id="A0A6A8LJV0"/>
<accession>A0A6A8LJV0</accession>
<sequence length="515" mass="58986">MTKQSVKARVIKAAPPTETTKQIYADEFADHYTENMIIEPPYNLKELKMIAEYSTMLQQCVDAYRTNILGFGFDMRYTKDMNSHEVDSAEKTAADKEWQQLEEFIKHFHFDESAETLLGFCIEDREKTGNGYIEVIRNGKNHPAGIEYMAAEYVRVCKLSDPIEVPFKYFESGQLKTMKRQKRFRKYAQMIDGRVIYFKEYGDPRTLNLETGKYDESTPIDKQANEVVHFKIGSGAYGKPRWIGHIVNLYGARKAEELNFMYFKQGRHVPAAITIENGMLSEDSYKQLQDYMNGLEGVENSHKFLLLEAEGIAKGKNIHGDEEIVPVKVDIKSLAEILQEDALFLEYDQKSRDKIRSAFRLPPIYTGEAQDYNRATADTARKITEEQVFQPERKVLTGRLNALFLNDLEIHKVELQLKGPDFRDPLEIAKVLTPFITAGAVSPNDLRDLAGRVLGKTLEEWPEEEYNRPIGKNEATPAADPFTALFKSESGTPDVIGLLKDMRDVLEDLKNEQNR</sequence>
<evidence type="ECO:0000256" key="1">
    <source>
        <dbReference type="ARBA" id="ARBA00006799"/>
    </source>
</evidence>
<organism evidence="2">
    <name type="scientific">Bacillus velezensis</name>
    <dbReference type="NCBI Taxonomy" id="492670"/>
    <lineage>
        <taxon>Bacteria</taxon>
        <taxon>Bacillati</taxon>
        <taxon>Bacillota</taxon>
        <taxon>Bacilli</taxon>
        <taxon>Bacillales</taxon>
        <taxon>Bacillaceae</taxon>
        <taxon>Bacillus</taxon>
        <taxon>Bacillus amyloliquefaciens group</taxon>
    </lineage>
</organism>
<dbReference type="InterPro" id="IPR006430">
    <property type="entry name" value="Phage_portal_PBSX"/>
</dbReference>
<dbReference type="InterPro" id="IPR006944">
    <property type="entry name" value="Phage/GTA_portal"/>
</dbReference>
<dbReference type="PIRSF" id="PIRSF019260">
    <property type="entry name" value="PBSX_XkdE_prd"/>
    <property type="match status" value="1"/>
</dbReference>
<gene>
    <name evidence="2" type="ORF">GKC39_18500</name>
</gene>
<comment type="caution">
    <text evidence="2">The sequence shown here is derived from an EMBL/GenBank/DDBJ whole genome shotgun (WGS) entry which is preliminary data.</text>
</comment>
<evidence type="ECO:0000313" key="2">
    <source>
        <dbReference type="EMBL" id="MSE04034.1"/>
    </source>
</evidence>
<dbReference type="Pfam" id="PF04860">
    <property type="entry name" value="Phage_portal"/>
    <property type="match status" value="1"/>
</dbReference>
<dbReference type="EMBL" id="WKKV01000014">
    <property type="protein sequence ID" value="MSE04034.1"/>
    <property type="molecule type" value="Genomic_DNA"/>
</dbReference>
<comment type="similarity">
    <text evidence="1">Belongs to the phage portal family. PBSX subfamily.</text>
</comment>